<dbReference type="InterPro" id="IPR034907">
    <property type="entry name" value="NDK-like_dom"/>
</dbReference>
<keyword evidence="3" id="KW-0963">Cytoplasm</keyword>
<feature type="binding site" evidence="11">
    <location>
        <position position="111"/>
    </location>
    <ligand>
        <name>ATP</name>
        <dbReference type="ChEBI" id="CHEBI:30616"/>
    </ligand>
</feature>
<evidence type="ECO:0000256" key="4">
    <source>
        <dbReference type="ARBA" id="ARBA00022679"/>
    </source>
</evidence>
<evidence type="ECO:0000313" key="16">
    <source>
        <dbReference type="Proteomes" id="UP000268162"/>
    </source>
</evidence>
<keyword evidence="9" id="KW-0460">Magnesium</keyword>
<dbReference type="AlphaFoldDB" id="A0A4P9ZYU9"/>
<dbReference type="GO" id="GO:0006241">
    <property type="term" value="P:CTP biosynthetic process"/>
    <property type="evidence" value="ECO:0007669"/>
    <property type="project" value="InterPro"/>
</dbReference>
<keyword evidence="16" id="KW-1185">Reference proteome</keyword>
<evidence type="ECO:0000256" key="2">
    <source>
        <dbReference type="ARBA" id="ARBA00017632"/>
    </source>
</evidence>
<feature type="binding site" evidence="11">
    <location>
        <position position="91"/>
    </location>
    <ligand>
        <name>ATP</name>
        <dbReference type="ChEBI" id="CHEBI:30616"/>
    </ligand>
</feature>
<evidence type="ECO:0000256" key="9">
    <source>
        <dbReference type="ARBA" id="ARBA00022842"/>
    </source>
</evidence>
<evidence type="ECO:0000256" key="7">
    <source>
        <dbReference type="ARBA" id="ARBA00022777"/>
    </source>
</evidence>
<dbReference type="PANTHER" id="PTHR46161">
    <property type="entry name" value="NUCLEOSIDE DIPHOSPHATE KINASE"/>
    <property type="match status" value="1"/>
</dbReference>
<dbReference type="Proteomes" id="UP000268162">
    <property type="component" value="Unassembled WGS sequence"/>
</dbReference>
<evidence type="ECO:0000256" key="1">
    <source>
        <dbReference type="ARBA" id="ARBA00008142"/>
    </source>
</evidence>
<dbReference type="SUPFAM" id="SSF54919">
    <property type="entry name" value="Nucleoside diphosphate kinase, NDK"/>
    <property type="match status" value="1"/>
</dbReference>
<comment type="catalytic activity">
    <reaction evidence="13">
        <text>a 2'-deoxyribonucleoside 5'-diphosphate + ATP = a 2'-deoxyribonucleoside 5'-triphosphate + ADP</text>
        <dbReference type="Rhea" id="RHEA:44640"/>
        <dbReference type="ChEBI" id="CHEBI:30616"/>
        <dbReference type="ChEBI" id="CHEBI:61560"/>
        <dbReference type="ChEBI" id="CHEBI:73316"/>
        <dbReference type="ChEBI" id="CHEBI:456216"/>
        <dbReference type="EC" id="2.7.4.6"/>
    </reaction>
</comment>
<keyword evidence="8 13" id="KW-0067">ATP-binding</keyword>
<evidence type="ECO:0000256" key="12">
    <source>
        <dbReference type="RuleBase" id="RU004011"/>
    </source>
</evidence>
<dbReference type="PROSITE" id="PS51374">
    <property type="entry name" value="NDPK_LIKE"/>
    <property type="match status" value="1"/>
</dbReference>
<dbReference type="GO" id="GO:0005524">
    <property type="term" value="F:ATP binding"/>
    <property type="evidence" value="ECO:0007669"/>
    <property type="project" value="UniProtKB-KW"/>
</dbReference>
<gene>
    <name evidence="15" type="ORF">BJ085DRAFT_18883</name>
</gene>
<proteinExistence type="inferred from homology"/>
<dbReference type="GO" id="GO:0004550">
    <property type="term" value="F:nucleoside diphosphate kinase activity"/>
    <property type="evidence" value="ECO:0007669"/>
    <property type="project" value="UniProtKB-EC"/>
</dbReference>
<evidence type="ECO:0000256" key="8">
    <source>
        <dbReference type="ARBA" id="ARBA00022840"/>
    </source>
</evidence>
<dbReference type="EMBL" id="ML002315">
    <property type="protein sequence ID" value="RKP38935.1"/>
    <property type="molecule type" value="Genomic_DNA"/>
</dbReference>
<dbReference type="STRING" id="215637.A0A4P9ZYU9"/>
<comment type="similarity">
    <text evidence="1 11 12">Belongs to the NDK family.</text>
</comment>
<dbReference type="GO" id="GO:0046872">
    <property type="term" value="F:metal ion binding"/>
    <property type="evidence" value="ECO:0007669"/>
    <property type="project" value="UniProtKB-KW"/>
</dbReference>
<sequence>MSKPLQLTLGLLKPDIFANPVFLDLALARIRAQSHMRIRQATIVQWSPEQAADFYAEHHGKFFYQRLCDYMLSGPFQALVLEGPEVIRDWRALIGPTHPIRARIRQPHTLRAEFGLTDTRNSFHGSDSPANARHEIRKFFPDFIFPKDLE</sequence>
<dbReference type="EC" id="2.7.4.6" evidence="13"/>
<feature type="binding site" evidence="11">
    <location>
        <position position="121"/>
    </location>
    <ligand>
        <name>ATP</name>
        <dbReference type="ChEBI" id="CHEBI:30616"/>
    </ligand>
</feature>
<dbReference type="SMART" id="SM00562">
    <property type="entry name" value="NDK"/>
    <property type="match status" value="1"/>
</dbReference>
<feature type="binding site" evidence="11">
    <location>
        <position position="63"/>
    </location>
    <ligand>
        <name>ATP</name>
        <dbReference type="ChEBI" id="CHEBI:30616"/>
    </ligand>
</feature>
<dbReference type="InterPro" id="IPR023005">
    <property type="entry name" value="Nucleoside_diP_kinase_AS"/>
</dbReference>
<dbReference type="Gene3D" id="3.30.70.141">
    <property type="entry name" value="Nucleoside diphosphate kinase-like domain"/>
    <property type="match status" value="1"/>
</dbReference>
<feature type="active site" description="Pros-phosphohistidine intermediate" evidence="11">
    <location>
        <position position="124"/>
    </location>
</feature>
<keyword evidence="5" id="KW-0479">Metal-binding</keyword>
<keyword evidence="6 13" id="KW-0547">Nucleotide-binding</keyword>
<organism evidence="15 16">
    <name type="scientific">Dimargaris cristalligena</name>
    <dbReference type="NCBI Taxonomy" id="215637"/>
    <lineage>
        <taxon>Eukaryota</taxon>
        <taxon>Fungi</taxon>
        <taxon>Fungi incertae sedis</taxon>
        <taxon>Zoopagomycota</taxon>
        <taxon>Kickxellomycotina</taxon>
        <taxon>Dimargaritomycetes</taxon>
        <taxon>Dimargaritales</taxon>
        <taxon>Dimargaritaceae</taxon>
        <taxon>Dimargaris</taxon>
    </lineage>
</organism>
<feature type="domain" description="Nucleoside diphosphate kinase-like" evidence="14">
    <location>
        <begin position="5"/>
        <end position="147"/>
    </location>
</feature>
<dbReference type="PROSITE" id="PS00469">
    <property type="entry name" value="NDPK"/>
    <property type="match status" value="1"/>
</dbReference>
<dbReference type="PRINTS" id="PR01243">
    <property type="entry name" value="NUCDPKINASE"/>
</dbReference>
<dbReference type="GO" id="GO:0006183">
    <property type="term" value="P:GTP biosynthetic process"/>
    <property type="evidence" value="ECO:0007669"/>
    <property type="project" value="InterPro"/>
</dbReference>
<protein>
    <recommendedName>
        <fullName evidence="2 13">Nucleoside diphosphate kinase</fullName>
        <ecNumber evidence="13">2.7.4.6</ecNumber>
    </recommendedName>
</protein>
<evidence type="ECO:0000256" key="3">
    <source>
        <dbReference type="ARBA" id="ARBA00022490"/>
    </source>
</evidence>
<keyword evidence="4 13" id="KW-0808">Transferase</keyword>
<keyword evidence="7 13" id="KW-0418">Kinase</keyword>
<dbReference type="InterPro" id="IPR001564">
    <property type="entry name" value="Nucleoside_diP_kinase"/>
</dbReference>
<keyword evidence="10" id="KW-0546">Nucleotide metabolism</keyword>
<dbReference type="InterPro" id="IPR036850">
    <property type="entry name" value="NDK-like_dom_sf"/>
</dbReference>
<evidence type="ECO:0000256" key="13">
    <source>
        <dbReference type="RuleBase" id="RU004013"/>
    </source>
</evidence>
<feature type="binding site" evidence="11">
    <location>
        <position position="97"/>
    </location>
    <ligand>
        <name>ATP</name>
        <dbReference type="ChEBI" id="CHEBI:30616"/>
    </ligand>
</feature>
<name>A0A4P9ZYU9_9FUNG</name>
<dbReference type="Pfam" id="PF00334">
    <property type="entry name" value="NDK"/>
    <property type="match status" value="1"/>
</dbReference>
<evidence type="ECO:0000256" key="5">
    <source>
        <dbReference type="ARBA" id="ARBA00022723"/>
    </source>
</evidence>
<dbReference type="GO" id="GO:0006228">
    <property type="term" value="P:UTP biosynthetic process"/>
    <property type="evidence" value="ECO:0007669"/>
    <property type="project" value="InterPro"/>
</dbReference>
<reference evidence="16" key="1">
    <citation type="journal article" date="2018" name="Nat. Microbiol.">
        <title>Leveraging single-cell genomics to expand the fungal tree of life.</title>
        <authorList>
            <person name="Ahrendt S.R."/>
            <person name="Quandt C.A."/>
            <person name="Ciobanu D."/>
            <person name="Clum A."/>
            <person name="Salamov A."/>
            <person name="Andreopoulos B."/>
            <person name="Cheng J.F."/>
            <person name="Woyke T."/>
            <person name="Pelin A."/>
            <person name="Henrissat B."/>
            <person name="Reynolds N.K."/>
            <person name="Benny G.L."/>
            <person name="Smith M.E."/>
            <person name="James T.Y."/>
            <person name="Grigoriev I.V."/>
        </authorList>
    </citation>
    <scope>NUCLEOTIDE SEQUENCE [LARGE SCALE GENOMIC DNA]</scope>
    <source>
        <strain evidence="16">RSA 468</strain>
    </source>
</reference>
<evidence type="ECO:0000256" key="10">
    <source>
        <dbReference type="ARBA" id="ARBA00023080"/>
    </source>
</evidence>
<dbReference type="PANTHER" id="PTHR46161:SF3">
    <property type="entry name" value="NUCLEOSIDE DIPHOSPHATE KINASE DDB_G0292928-RELATED"/>
    <property type="match status" value="1"/>
</dbReference>
<evidence type="ECO:0000256" key="11">
    <source>
        <dbReference type="PROSITE-ProRule" id="PRU00706"/>
    </source>
</evidence>
<evidence type="ECO:0000313" key="15">
    <source>
        <dbReference type="EMBL" id="RKP38935.1"/>
    </source>
</evidence>
<evidence type="ECO:0000256" key="6">
    <source>
        <dbReference type="ARBA" id="ARBA00022741"/>
    </source>
</evidence>
<accession>A0A4P9ZYU9</accession>
<feature type="binding site" evidence="11">
    <location>
        <position position="13"/>
    </location>
    <ligand>
        <name>ATP</name>
        <dbReference type="ChEBI" id="CHEBI:30616"/>
    </ligand>
</feature>
<evidence type="ECO:0000259" key="14">
    <source>
        <dbReference type="SMART" id="SM00562"/>
    </source>
</evidence>